<evidence type="ECO:0000313" key="2">
    <source>
        <dbReference type="EMBL" id="OAP65140.1"/>
    </source>
</evidence>
<feature type="region of interest" description="Disordered" evidence="1">
    <location>
        <begin position="478"/>
        <end position="508"/>
    </location>
</feature>
<organism evidence="2 3">
    <name type="scientific">Fonsecaea erecta</name>
    <dbReference type="NCBI Taxonomy" id="1367422"/>
    <lineage>
        <taxon>Eukaryota</taxon>
        <taxon>Fungi</taxon>
        <taxon>Dikarya</taxon>
        <taxon>Ascomycota</taxon>
        <taxon>Pezizomycotina</taxon>
        <taxon>Eurotiomycetes</taxon>
        <taxon>Chaetothyriomycetidae</taxon>
        <taxon>Chaetothyriales</taxon>
        <taxon>Herpotrichiellaceae</taxon>
        <taxon>Fonsecaea</taxon>
    </lineage>
</organism>
<dbReference type="InterPro" id="IPR053221">
    <property type="entry name" value="Burnettramic_acid_biosynth"/>
</dbReference>
<sequence length="537" mass="60046">MCGHKRHSSRARDSKAPDKSYYNDDYPENYDSGFAGTSRQPPNQQYQCEHQYQQPQQPRQQLQQQQQPYRSYTPSYNDSKRPMTLSTEQQQAPPPTYTEAIDESVQSSRKTGEKSNAYPSPSRYPAIDEPAPSSQWTGDKSNGYPAPSPSGYLSGNSYYPQPLPSPVSPRSPRSPLSPALSAGPSRSRSSSQSRLGKPIAIPATLARYGSPFLRAYPPSLAQYHISPTLFLSFLDTLNRVAVKSPPLQVLSLAGNIVGQVPSATAQIVGGVVNLTAEVSAGVIQHGRTEIELRRANADIFNPRGLKVEIAKTEALARLVGMDGVLDADGKLNKKAALLLPLDGVGDADGQGGDDELSGQQRRLDAMRPWIAELDITPQQVPDIDVPTNAMSRLHVKMNERDRRSGEKKLVEKRNKVQAEYAKEAAKAQRGFDREMAKINRDLDKNLRDVDDKLAEATRKNKSRDVAKLERERQKVLDKYDRERRKEEGELQKEMRGAERERMKDDKEEKNMRKLNWLVIRELNAWSGDNPNAYLPTP</sequence>
<feature type="compositionally biased region" description="Low complexity" evidence="1">
    <location>
        <begin position="170"/>
        <end position="196"/>
    </location>
</feature>
<feature type="compositionally biased region" description="Low complexity" evidence="1">
    <location>
        <begin position="44"/>
        <end position="69"/>
    </location>
</feature>
<dbReference type="PANTHER" id="PTHR38887:SF1">
    <property type="entry name" value="RAS MODIFICATION PROTEIN ERF4"/>
    <property type="match status" value="1"/>
</dbReference>
<dbReference type="Proteomes" id="UP000078343">
    <property type="component" value="Unassembled WGS sequence"/>
</dbReference>
<dbReference type="GeneID" id="30005282"/>
<accession>A0A178ZZ41</accession>
<feature type="compositionally biased region" description="Basic and acidic residues" evidence="1">
    <location>
        <begin position="10"/>
        <end position="22"/>
    </location>
</feature>
<keyword evidence="3" id="KW-1185">Reference proteome</keyword>
<comment type="caution">
    <text evidence="2">The sequence shown here is derived from an EMBL/GenBank/DDBJ whole genome shotgun (WGS) entry which is preliminary data.</text>
</comment>
<protein>
    <submittedName>
        <fullName evidence="2">Uncharacterized protein</fullName>
    </submittedName>
</protein>
<name>A0A178ZZ41_9EURO</name>
<dbReference type="AlphaFoldDB" id="A0A178ZZ41"/>
<dbReference type="STRING" id="1367422.A0A178ZZ41"/>
<reference evidence="2 3" key="1">
    <citation type="submission" date="2016-04" db="EMBL/GenBank/DDBJ databases">
        <title>Draft genome of Fonsecaea erecta CBS 125763.</title>
        <authorList>
            <person name="Weiss V.A."/>
            <person name="Vicente V.A."/>
            <person name="Raittz R.T."/>
            <person name="Moreno L.F."/>
            <person name="De Souza E.M."/>
            <person name="Pedrosa F.O."/>
            <person name="Steffens M.B."/>
            <person name="Faoro H."/>
            <person name="Tadra-Sfeir M.Z."/>
            <person name="Najafzadeh M.J."/>
            <person name="Felipe M.S."/>
            <person name="Teixeira M."/>
            <person name="Sun J."/>
            <person name="Xi L."/>
            <person name="Gomes R."/>
            <person name="De Azevedo C.M."/>
            <person name="Salgado C.G."/>
            <person name="Da Silva M.B."/>
            <person name="Nascimento M.F."/>
            <person name="Queiroz-Telles F."/>
            <person name="Attili D.S."/>
            <person name="Gorbushina A."/>
        </authorList>
    </citation>
    <scope>NUCLEOTIDE SEQUENCE [LARGE SCALE GENOMIC DNA]</scope>
    <source>
        <strain evidence="2 3">CBS 125763</strain>
    </source>
</reference>
<proteinExistence type="predicted"/>
<gene>
    <name evidence="2" type="ORF">AYL99_01112</name>
</gene>
<dbReference type="OrthoDB" id="3068835at2759"/>
<evidence type="ECO:0000313" key="3">
    <source>
        <dbReference type="Proteomes" id="UP000078343"/>
    </source>
</evidence>
<dbReference type="RefSeq" id="XP_018698507.1">
    <property type="nucleotide sequence ID" value="XM_018832628.1"/>
</dbReference>
<evidence type="ECO:0000256" key="1">
    <source>
        <dbReference type="SAM" id="MobiDB-lite"/>
    </source>
</evidence>
<feature type="region of interest" description="Disordered" evidence="1">
    <location>
        <begin position="1"/>
        <end position="196"/>
    </location>
</feature>
<dbReference type="EMBL" id="LVYI01000001">
    <property type="protein sequence ID" value="OAP65140.1"/>
    <property type="molecule type" value="Genomic_DNA"/>
</dbReference>
<dbReference type="PANTHER" id="PTHR38887">
    <property type="entry name" value="CHROMOSOME 21, WHOLE GENOME SHOTGUN SEQUENCE"/>
    <property type="match status" value="1"/>
</dbReference>